<dbReference type="GO" id="GO:0006352">
    <property type="term" value="P:DNA-templated transcription initiation"/>
    <property type="evidence" value="ECO:0007669"/>
    <property type="project" value="InterPro"/>
</dbReference>
<dbReference type="EMBL" id="CP039393">
    <property type="protein sequence ID" value="QCD34984.1"/>
    <property type="molecule type" value="Genomic_DNA"/>
</dbReference>
<gene>
    <name evidence="9" type="ORF">E7746_03350</name>
</gene>
<dbReference type="InterPro" id="IPR039425">
    <property type="entry name" value="RNA_pol_sigma-70-like"/>
</dbReference>
<comment type="similarity">
    <text evidence="1 6">Belongs to the sigma-70 factor family. ECF subfamily.</text>
</comment>
<dbReference type="GO" id="GO:0016987">
    <property type="term" value="F:sigma factor activity"/>
    <property type="evidence" value="ECO:0007669"/>
    <property type="project" value="UniProtKB-KW"/>
</dbReference>
<evidence type="ECO:0000259" key="8">
    <source>
        <dbReference type="Pfam" id="PF08281"/>
    </source>
</evidence>
<dbReference type="AlphaFoldDB" id="A0A4P7VGU0"/>
<dbReference type="KEGG" id="mgod:E7746_03350"/>
<keyword evidence="3 6" id="KW-0731">Sigma factor</keyword>
<dbReference type="SUPFAM" id="SSF88946">
    <property type="entry name" value="Sigma2 domain of RNA polymerase sigma factors"/>
    <property type="match status" value="1"/>
</dbReference>
<dbReference type="Pfam" id="PF08281">
    <property type="entry name" value="Sigma70_r4_2"/>
    <property type="match status" value="1"/>
</dbReference>
<dbReference type="RefSeq" id="WP_136409829.1">
    <property type="nucleotide sequence ID" value="NZ_CP039393.1"/>
</dbReference>
<keyword evidence="4 6" id="KW-0238">DNA-binding</keyword>
<dbReference type="InterPro" id="IPR014284">
    <property type="entry name" value="RNA_pol_sigma-70_dom"/>
</dbReference>
<dbReference type="InterPro" id="IPR000838">
    <property type="entry name" value="RNA_pol_sigma70_ECF_CS"/>
</dbReference>
<organism evidence="9 10">
    <name type="scientific">Muribaculum gordoncarteri</name>
    <dbReference type="NCBI Taxonomy" id="2530390"/>
    <lineage>
        <taxon>Bacteria</taxon>
        <taxon>Pseudomonadati</taxon>
        <taxon>Bacteroidota</taxon>
        <taxon>Bacteroidia</taxon>
        <taxon>Bacteroidales</taxon>
        <taxon>Muribaculaceae</taxon>
        <taxon>Muribaculum</taxon>
    </lineage>
</organism>
<dbReference type="PANTHER" id="PTHR43133">
    <property type="entry name" value="RNA POLYMERASE ECF-TYPE SIGMA FACTO"/>
    <property type="match status" value="1"/>
</dbReference>
<evidence type="ECO:0000256" key="6">
    <source>
        <dbReference type="RuleBase" id="RU000716"/>
    </source>
</evidence>
<dbReference type="OrthoDB" id="1027298at2"/>
<keyword evidence="10" id="KW-1185">Reference proteome</keyword>
<dbReference type="InterPro" id="IPR013249">
    <property type="entry name" value="RNA_pol_sigma70_r4_t2"/>
</dbReference>
<reference evidence="9 10" key="1">
    <citation type="submission" date="2019-02" db="EMBL/GenBank/DDBJ databases">
        <title>Isolation and identification of novel species under the genus Muribaculum.</title>
        <authorList>
            <person name="Miyake S."/>
            <person name="Ding Y."/>
            <person name="Low A."/>
            <person name="Soh M."/>
            <person name="Seedorf H."/>
        </authorList>
    </citation>
    <scope>NUCLEOTIDE SEQUENCE [LARGE SCALE GENOMIC DNA]</scope>
    <source>
        <strain evidence="9 10">TLL-A4</strain>
    </source>
</reference>
<dbReference type="InterPro" id="IPR007627">
    <property type="entry name" value="RNA_pol_sigma70_r2"/>
</dbReference>
<evidence type="ECO:0000313" key="9">
    <source>
        <dbReference type="EMBL" id="QCD34984.1"/>
    </source>
</evidence>
<dbReference type="InterPro" id="IPR013325">
    <property type="entry name" value="RNA_pol_sigma_r2"/>
</dbReference>
<protein>
    <recommendedName>
        <fullName evidence="6">RNA polymerase sigma factor</fullName>
    </recommendedName>
</protein>
<evidence type="ECO:0000256" key="3">
    <source>
        <dbReference type="ARBA" id="ARBA00023082"/>
    </source>
</evidence>
<feature type="domain" description="RNA polymerase sigma-70 region 2" evidence="7">
    <location>
        <begin position="24"/>
        <end position="87"/>
    </location>
</feature>
<dbReference type="Gene3D" id="1.10.1740.10">
    <property type="match status" value="1"/>
</dbReference>
<evidence type="ECO:0000256" key="4">
    <source>
        <dbReference type="ARBA" id="ARBA00023125"/>
    </source>
</evidence>
<dbReference type="Gene3D" id="1.10.10.10">
    <property type="entry name" value="Winged helix-like DNA-binding domain superfamily/Winged helix DNA-binding domain"/>
    <property type="match status" value="1"/>
</dbReference>
<feature type="domain" description="RNA polymerase sigma factor 70 region 4 type 2" evidence="8">
    <location>
        <begin position="121"/>
        <end position="173"/>
    </location>
</feature>
<evidence type="ECO:0000256" key="2">
    <source>
        <dbReference type="ARBA" id="ARBA00023015"/>
    </source>
</evidence>
<dbReference type="SUPFAM" id="SSF88659">
    <property type="entry name" value="Sigma3 and sigma4 domains of RNA polymerase sigma factors"/>
    <property type="match status" value="1"/>
</dbReference>
<dbReference type="PROSITE" id="PS01063">
    <property type="entry name" value="SIGMA70_ECF"/>
    <property type="match status" value="1"/>
</dbReference>
<dbReference type="PANTHER" id="PTHR43133:SF45">
    <property type="entry name" value="RNA POLYMERASE ECF-TYPE SIGMA FACTOR"/>
    <property type="match status" value="1"/>
</dbReference>
<name>A0A4P7VGU0_9BACT</name>
<dbReference type="Proteomes" id="UP000297031">
    <property type="component" value="Chromosome"/>
</dbReference>
<dbReference type="InterPro" id="IPR036388">
    <property type="entry name" value="WH-like_DNA-bd_sf"/>
</dbReference>
<dbReference type="GO" id="GO:0003677">
    <property type="term" value="F:DNA binding"/>
    <property type="evidence" value="ECO:0007669"/>
    <property type="project" value="UniProtKB-KW"/>
</dbReference>
<dbReference type="Pfam" id="PF04542">
    <property type="entry name" value="Sigma70_r2"/>
    <property type="match status" value="1"/>
</dbReference>
<evidence type="ECO:0000256" key="5">
    <source>
        <dbReference type="ARBA" id="ARBA00023163"/>
    </source>
</evidence>
<dbReference type="CDD" id="cd06171">
    <property type="entry name" value="Sigma70_r4"/>
    <property type="match status" value="1"/>
</dbReference>
<evidence type="ECO:0000256" key="1">
    <source>
        <dbReference type="ARBA" id="ARBA00010641"/>
    </source>
</evidence>
<proteinExistence type="inferred from homology"/>
<dbReference type="NCBIfam" id="TIGR02937">
    <property type="entry name" value="sigma70-ECF"/>
    <property type="match status" value="1"/>
</dbReference>
<keyword evidence="5 6" id="KW-0804">Transcription</keyword>
<evidence type="ECO:0000259" key="7">
    <source>
        <dbReference type="Pfam" id="PF04542"/>
    </source>
</evidence>
<accession>A0A4P7VGU0</accession>
<dbReference type="InterPro" id="IPR013324">
    <property type="entry name" value="RNA_pol_sigma_r3/r4-like"/>
</dbReference>
<keyword evidence="2 6" id="KW-0805">Transcription regulation</keyword>
<evidence type="ECO:0000313" key="10">
    <source>
        <dbReference type="Proteomes" id="UP000297031"/>
    </source>
</evidence>
<sequence>MRDNESHIIDEILNGRTFRYEYFVGTYSRQVFATIVRIIDKPEDAEELTQDVFMKAFENLSSFNGKSTFATWLYRIAYNTAISAARRSVPVESLIDDRQLTLISDNAVDEALDDDSEEQIEKLNDAIARLSADERALVNMFYMEEQSVSDIAYITGLSVPNAKTKLHRVRKKLYLLMTETKKL</sequence>